<dbReference type="GO" id="GO:0051536">
    <property type="term" value="F:iron-sulfur cluster binding"/>
    <property type="evidence" value="ECO:0007669"/>
    <property type="project" value="UniProtKB-KW"/>
</dbReference>
<dbReference type="GO" id="GO:0003824">
    <property type="term" value="F:catalytic activity"/>
    <property type="evidence" value="ECO:0007669"/>
    <property type="project" value="InterPro"/>
</dbReference>
<dbReference type="SMART" id="SM00729">
    <property type="entry name" value="Elp3"/>
    <property type="match status" value="1"/>
</dbReference>
<dbReference type="GO" id="GO:0046872">
    <property type="term" value="F:metal ion binding"/>
    <property type="evidence" value="ECO:0007669"/>
    <property type="project" value="UniProtKB-KW"/>
</dbReference>
<reference evidence="8" key="1">
    <citation type="submission" date="2016-11" db="EMBL/GenBank/DDBJ databases">
        <authorList>
            <person name="Varghese N."/>
            <person name="Submissions S."/>
        </authorList>
    </citation>
    <scope>NUCLEOTIDE SEQUENCE [LARGE SCALE GENOMIC DNA]</scope>
    <source>
        <strain evidence="8">DSM 9756</strain>
    </source>
</reference>
<keyword evidence="4" id="KW-0408">Iron</keyword>
<dbReference type="Pfam" id="PF04055">
    <property type="entry name" value="Radical_SAM"/>
    <property type="match status" value="1"/>
</dbReference>
<evidence type="ECO:0000256" key="4">
    <source>
        <dbReference type="ARBA" id="ARBA00023004"/>
    </source>
</evidence>
<proteinExistence type="predicted"/>
<dbReference type="Proteomes" id="UP000184076">
    <property type="component" value="Unassembled WGS sequence"/>
</dbReference>
<dbReference type="PROSITE" id="PS51918">
    <property type="entry name" value="RADICAL_SAM"/>
    <property type="match status" value="1"/>
</dbReference>
<dbReference type="CDD" id="cd01335">
    <property type="entry name" value="Radical_SAM"/>
    <property type="match status" value="1"/>
</dbReference>
<dbReference type="EMBL" id="FQVB01000012">
    <property type="protein sequence ID" value="SHF15926.1"/>
    <property type="molecule type" value="Genomic_DNA"/>
</dbReference>
<dbReference type="SFLD" id="SFLDG01082">
    <property type="entry name" value="B12-binding_domain_containing"/>
    <property type="match status" value="1"/>
</dbReference>
<dbReference type="InterPro" id="IPR058240">
    <property type="entry name" value="rSAM_sf"/>
</dbReference>
<accession>A0A1M4ZEA2</accession>
<dbReference type="SUPFAM" id="SSF102114">
    <property type="entry name" value="Radical SAM enzymes"/>
    <property type="match status" value="1"/>
</dbReference>
<keyword evidence="8" id="KW-1185">Reference proteome</keyword>
<gene>
    <name evidence="7" type="ORF">SAMN02745206_01426</name>
</gene>
<dbReference type="OrthoDB" id="9804952at2"/>
<dbReference type="GO" id="GO:0005829">
    <property type="term" value="C:cytosol"/>
    <property type="evidence" value="ECO:0007669"/>
    <property type="project" value="TreeGrafter"/>
</dbReference>
<dbReference type="SFLD" id="SFLDS00029">
    <property type="entry name" value="Radical_SAM"/>
    <property type="match status" value="1"/>
</dbReference>
<evidence type="ECO:0000259" key="6">
    <source>
        <dbReference type="PROSITE" id="PS51918"/>
    </source>
</evidence>
<dbReference type="RefSeq" id="WP_073038307.1">
    <property type="nucleotide sequence ID" value="NZ_FQVB01000012.1"/>
</dbReference>
<protein>
    <submittedName>
        <fullName evidence="7">Radical SAM superfamily enzyme YgiQ, UPF0313 family</fullName>
    </submittedName>
</protein>
<dbReference type="STRING" id="1121391.SAMN02745206_01426"/>
<feature type="domain" description="Radical SAM core" evidence="6">
    <location>
        <begin position="210"/>
        <end position="437"/>
    </location>
</feature>
<sequence>MSRRFEPPFVLFVNPWITDFAAYDLWAKPLGLLFLAALFREGGCRVALVDCLDRHDPETEERPDVLPGGDRKYGTGKYPKMPIPTPEPLQGLSRTFYRYGIHPESFRKKLQPLPRPDLICVTSAMTYWYPGVAETIAHLNDVFPKSPVWLGGIYARLCPEHARRTSGADRVCTEPLAETLARAETVLNFRLSNRHRWDSPAHFPLPALDLLPRLTYGPVIASLGCPYRCPYCASSRLQPQRIAFPAETVAGQILQVHERTGVRDFAFYDDALLLGNPGLRPALERLRGEGRTFRFHTPNALHIRALTDPDLCRFLYESGFTTLRLGLETTRPDKQKAWGGKLEVEMFQLAVENLLQAGFASEQIGAYLLCGLPDQTVEEVAEAVETVRRAGALPYLAEYSPIPGTAAWNQAVRQSPFPIETEPLTHNNTFFACRRPDFTLEDLQDLKRLAQTARAQFRKAQKTFKSEAPSTEL</sequence>
<comment type="cofactor">
    <cofactor evidence="1">
        <name>[4Fe-4S] cluster</name>
        <dbReference type="ChEBI" id="CHEBI:49883"/>
    </cofactor>
</comment>
<name>A0A1M4ZEA2_9BACT</name>
<evidence type="ECO:0000256" key="1">
    <source>
        <dbReference type="ARBA" id="ARBA00001966"/>
    </source>
</evidence>
<dbReference type="PANTHER" id="PTHR43409:SF15">
    <property type="entry name" value="PUTATIVE-RELATED"/>
    <property type="match status" value="1"/>
</dbReference>
<keyword evidence="3" id="KW-0479">Metal-binding</keyword>
<evidence type="ECO:0000256" key="3">
    <source>
        <dbReference type="ARBA" id="ARBA00022723"/>
    </source>
</evidence>
<dbReference type="InterPro" id="IPR051198">
    <property type="entry name" value="BchE-like"/>
</dbReference>
<keyword evidence="5" id="KW-0411">Iron-sulfur</keyword>
<evidence type="ECO:0000256" key="5">
    <source>
        <dbReference type="ARBA" id="ARBA00023014"/>
    </source>
</evidence>
<organism evidence="7 8">
    <name type="scientific">Desulfacinum infernum DSM 9756</name>
    <dbReference type="NCBI Taxonomy" id="1121391"/>
    <lineage>
        <taxon>Bacteria</taxon>
        <taxon>Pseudomonadati</taxon>
        <taxon>Thermodesulfobacteriota</taxon>
        <taxon>Syntrophobacteria</taxon>
        <taxon>Syntrophobacterales</taxon>
        <taxon>Syntrophobacteraceae</taxon>
        <taxon>Desulfacinum</taxon>
    </lineage>
</organism>
<dbReference type="Gene3D" id="3.80.30.20">
    <property type="entry name" value="tm_1862 like domain"/>
    <property type="match status" value="1"/>
</dbReference>
<evidence type="ECO:0000256" key="2">
    <source>
        <dbReference type="ARBA" id="ARBA00022691"/>
    </source>
</evidence>
<evidence type="ECO:0000313" key="8">
    <source>
        <dbReference type="Proteomes" id="UP000184076"/>
    </source>
</evidence>
<dbReference type="AlphaFoldDB" id="A0A1M4ZEA2"/>
<dbReference type="InterPro" id="IPR023404">
    <property type="entry name" value="rSAM_horseshoe"/>
</dbReference>
<dbReference type="PANTHER" id="PTHR43409">
    <property type="entry name" value="ANAEROBIC MAGNESIUM-PROTOPORPHYRIN IX MONOMETHYL ESTER CYCLASE-RELATED"/>
    <property type="match status" value="1"/>
</dbReference>
<dbReference type="InterPro" id="IPR006638">
    <property type="entry name" value="Elp3/MiaA/NifB-like_rSAM"/>
</dbReference>
<dbReference type="InterPro" id="IPR007197">
    <property type="entry name" value="rSAM"/>
</dbReference>
<keyword evidence="2" id="KW-0949">S-adenosyl-L-methionine</keyword>
<evidence type="ECO:0000313" key="7">
    <source>
        <dbReference type="EMBL" id="SHF15926.1"/>
    </source>
</evidence>